<dbReference type="PANTHER" id="PTHR39420:SF2">
    <property type="entry name" value="HYDROLASE"/>
    <property type="match status" value="1"/>
</dbReference>
<reference evidence="2" key="1">
    <citation type="submission" date="2020-05" db="EMBL/GenBank/DDBJ databases">
        <authorList>
            <person name="Chiriac C."/>
            <person name="Salcher M."/>
            <person name="Ghai R."/>
            <person name="Kavagutti S V."/>
        </authorList>
    </citation>
    <scope>NUCLEOTIDE SEQUENCE</scope>
</reference>
<organism evidence="2">
    <name type="scientific">freshwater metagenome</name>
    <dbReference type="NCBI Taxonomy" id="449393"/>
    <lineage>
        <taxon>unclassified sequences</taxon>
        <taxon>metagenomes</taxon>
        <taxon>ecological metagenomes</taxon>
    </lineage>
</organism>
<feature type="region of interest" description="Disordered" evidence="1">
    <location>
        <begin position="1"/>
        <end position="24"/>
    </location>
</feature>
<dbReference type="NCBIfam" id="TIGR03624">
    <property type="entry name" value="putative hydrolase"/>
    <property type="match status" value="1"/>
</dbReference>
<protein>
    <submittedName>
        <fullName evidence="2">Unannotated protein</fullName>
    </submittedName>
</protein>
<evidence type="ECO:0000313" key="2">
    <source>
        <dbReference type="EMBL" id="CAB5001527.1"/>
    </source>
</evidence>
<dbReference type="Gene3D" id="1.20.150.30">
    <property type="entry name" value="Zincin-like metallopeptidase, N-terminal domain"/>
    <property type="match status" value="1"/>
</dbReference>
<dbReference type="Pfam" id="PF10103">
    <property type="entry name" value="Zincin_2"/>
    <property type="match status" value="1"/>
</dbReference>
<dbReference type="SUPFAM" id="SSF55486">
    <property type="entry name" value="Metalloproteases ('zincins'), catalytic domain"/>
    <property type="match status" value="1"/>
</dbReference>
<gene>
    <name evidence="2" type="ORF">UFOPK3992_00674</name>
</gene>
<dbReference type="InterPro" id="IPR018766">
    <property type="entry name" value="Zinicin_2"/>
</dbReference>
<evidence type="ECO:0000256" key="1">
    <source>
        <dbReference type="SAM" id="MobiDB-lite"/>
    </source>
</evidence>
<dbReference type="PANTHER" id="PTHR39420">
    <property type="match status" value="1"/>
</dbReference>
<proteinExistence type="predicted"/>
<dbReference type="AlphaFoldDB" id="A0A6J7P858"/>
<name>A0A6J7P858_9ZZZZ</name>
<dbReference type="EMBL" id="CAFBOZ010000078">
    <property type="protein sequence ID" value="CAB5001527.1"/>
    <property type="molecule type" value="Genomic_DNA"/>
</dbReference>
<dbReference type="InterPro" id="IPR042271">
    <property type="entry name" value="Zinicin_2_N"/>
</dbReference>
<sequence length="448" mass="47605">MSGDIPFGFGSGGSGDEPFDPSAFDLSKLDMNQLGAALQQFGAMLSSSSQADEGPVSWSTAEQVAREALVTAGDPSPNARDRELVVEAVRLADHWLDEHTAFPACAAEPEAWSRSEWLVHTLPVWHRIIEPVAASVSSAMDTMLPSDLPELPEGMPPELMAMMGPLMGMAKKMGSMMFGLQVGQGLATLASEVLGAGDVGIPLVADGPHSHRAALLPANVAAFGEGLGVDEADVRLYLALREAAQQRLFAGVPWLRARLIGAVEEYARGVHVDQGRIEEAMRDVDPQNPEALQEVLASGVFEPSNTPEQEAALARLETLLALVEGWVDAVVAAASEPRMPVAQALRETVRRRRAIGGPAEKTFATLVGLEMRPRRLRDAAALWELASQAGGVEGRDELWGHPDLLPTSDDLDDPAGFLRRASTLDLGVIEAELGEDLDGDGTVGPVGQ</sequence>
<accession>A0A6J7P858</accession>